<reference evidence="2 3" key="1">
    <citation type="submission" date="2023-11" db="EMBL/GenBank/DDBJ databases">
        <title>Halocaridina rubra genome assembly.</title>
        <authorList>
            <person name="Smith C."/>
        </authorList>
    </citation>
    <scope>NUCLEOTIDE SEQUENCE [LARGE SCALE GENOMIC DNA]</scope>
    <source>
        <strain evidence="2">EP-1</strain>
        <tissue evidence="2">Whole</tissue>
    </source>
</reference>
<dbReference type="GO" id="GO:0060271">
    <property type="term" value="P:cilium assembly"/>
    <property type="evidence" value="ECO:0007669"/>
    <property type="project" value="TreeGrafter"/>
</dbReference>
<evidence type="ECO:0000259" key="1">
    <source>
        <dbReference type="Pfam" id="PF14727"/>
    </source>
</evidence>
<dbReference type="Pfam" id="PF14727">
    <property type="entry name" value="PHTB1_N"/>
    <property type="match status" value="1"/>
</dbReference>
<evidence type="ECO:0000313" key="3">
    <source>
        <dbReference type="Proteomes" id="UP001381693"/>
    </source>
</evidence>
<sequence length="104" mass="11363">MSLFKAREFWSTVVHGEGGNDEECDTGCMVIANIDNADPPADKIIIGGFSGTLRVFFPQSHRTEEGEEIGGYRADHVLLETTLNYPIIKLAAGKFVSCVSEGHF</sequence>
<keyword evidence="3" id="KW-1185">Reference proteome</keyword>
<evidence type="ECO:0000313" key="2">
    <source>
        <dbReference type="EMBL" id="KAK7059244.1"/>
    </source>
</evidence>
<accession>A0AAN8WM93</accession>
<dbReference type="GO" id="GO:0016020">
    <property type="term" value="C:membrane"/>
    <property type="evidence" value="ECO:0007669"/>
    <property type="project" value="TreeGrafter"/>
</dbReference>
<dbReference type="AlphaFoldDB" id="A0AAN8WM93"/>
<name>A0AAN8WM93_HALRR</name>
<dbReference type="Proteomes" id="UP001381693">
    <property type="component" value="Unassembled WGS sequence"/>
</dbReference>
<organism evidence="2 3">
    <name type="scientific">Halocaridina rubra</name>
    <name type="common">Hawaiian red shrimp</name>
    <dbReference type="NCBI Taxonomy" id="373956"/>
    <lineage>
        <taxon>Eukaryota</taxon>
        <taxon>Metazoa</taxon>
        <taxon>Ecdysozoa</taxon>
        <taxon>Arthropoda</taxon>
        <taxon>Crustacea</taxon>
        <taxon>Multicrustacea</taxon>
        <taxon>Malacostraca</taxon>
        <taxon>Eumalacostraca</taxon>
        <taxon>Eucarida</taxon>
        <taxon>Decapoda</taxon>
        <taxon>Pleocyemata</taxon>
        <taxon>Caridea</taxon>
        <taxon>Atyoidea</taxon>
        <taxon>Atyidae</taxon>
        <taxon>Halocaridina</taxon>
    </lineage>
</organism>
<dbReference type="PANTHER" id="PTHR20991">
    <property type="entry name" value="PARATHYROID HORMONE-RESPONSIVE B1 GENE"/>
    <property type="match status" value="1"/>
</dbReference>
<dbReference type="EMBL" id="JAXCGZ010021102">
    <property type="protein sequence ID" value="KAK7059244.1"/>
    <property type="molecule type" value="Genomic_DNA"/>
</dbReference>
<dbReference type="GO" id="GO:0034464">
    <property type="term" value="C:BBSome"/>
    <property type="evidence" value="ECO:0007669"/>
    <property type="project" value="InterPro"/>
</dbReference>
<dbReference type="InterPro" id="IPR028073">
    <property type="entry name" value="PHTB1_N_dom"/>
</dbReference>
<gene>
    <name evidence="2" type="primary">BBS9_2</name>
    <name evidence="2" type="ORF">SK128_024321</name>
</gene>
<feature type="domain" description="PTHB1 N-terminal" evidence="1">
    <location>
        <begin position="1"/>
        <end position="99"/>
    </location>
</feature>
<protein>
    <submittedName>
        <fullName evidence="2">Protein PTHB1</fullName>
    </submittedName>
</protein>
<proteinExistence type="predicted"/>
<comment type="caution">
    <text evidence="2">The sequence shown here is derived from an EMBL/GenBank/DDBJ whole genome shotgun (WGS) entry which is preliminary data.</text>
</comment>
<dbReference type="InterPro" id="IPR026511">
    <property type="entry name" value="PTHB1"/>
</dbReference>
<dbReference type="PANTHER" id="PTHR20991:SF0">
    <property type="entry name" value="PROTEIN PTHB1"/>
    <property type="match status" value="1"/>
</dbReference>